<feature type="domain" description="Acyl-CoA thioesterase-like C-terminal" evidence="6">
    <location>
        <begin position="187"/>
        <end position="320"/>
    </location>
</feature>
<evidence type="ECO:0000259" key="6">
    <source>
        <dbReference type="Pfam" id="PF20789"/>
    </source>
</evidence>
<dbReference type="PANTHER" id="PTHR11066">
    <property type="entry name" value="ACYL-COA THIOESTERASE"/>
    <property type="match status" value="1"/>
</dbReference>
<gene>
    <name evidence="7" type="ORF">N7468_005083</name>
</gene>
<keyword evidence="3" id="KW-0175">Coiled coil</keyword>
<dbReference type="Pfam" id="PF20789">
    <property type="entry name" value="4HBT_3C"/>
    <property type="match status" value="1"/>
</dbReference>
<accession>A0A9W9NYL8</accession>
<feature type="domain" description="Acyl-CoA thioesterase-like N-terminal HotDog" evidence="5">
    <location>
        <begin position="36"/>
        <end position="113"/>
    </location>
</feature>
<comment type="similarity">
    <text evidence="1">Belongs to the C/M/P thioester hydrolase family.</text>
</comment>
<keyword evidence="8" id="KW-1185">Reference proteome</keyword>
<organism evidence="7 8">
    <name type="scientific">Penicillium chermesinum</name>
    <dbReference type="NCBI Taxonomy" id="63820"/>
    <lineage>
        <taxon>Eukaryota</taxon>
        <taxon>Fungi</taxon>
        <taxon>Dikarya</taxon>
        <taxon>Ascomycota</taxon>
        <taxon>Pezizomycotina</taxon>
        <taxon>Eurotiomycetes</taxon>
        <taxon>Eurotiomycetidae</taxon>
        <taxon>Eurotiales</taxon>
        <taxon>Aspergillaceae</taxon>
        <taxon>Penicillium</taxon>
    </lineage>
</organism>
<feature type="compositionally biased region" description="Basic and acidic residues" evidence="4">
    <location>
        <begin position="17"/>
        <end position="29"/>
    </location>
</feature>
<sequence>MENPSTLFPPPPLRPYQGRDRECPGLDTRRRPRPRARGIYGGTVIAQCLSAAMRTVPADFAVHSMHCYFVLAGDSQIPILYHVERVRDGRSFMTRTVQARQRGRPIFTTTLSFSRPGSGGEKTINHAASKPDIPAPADPPAGVSGHGPVTMRAALRSNQRSPSYSIETHQIRLIRESDDLFGPEGGYFIGTVSRVHGIPRFSSPAELEKLLKALKNPSDLDDDDITKALKELKEEEAADLQHRLEGALNQAEKKEHREVGMMVSLDHSIYFHNPRAFRADQWLLTEMESTWAGEGRGLVIQKIWAQDGTLIATCTQEGVVRLKQDEPKSKI</sequence>
<dbReference type="InterPro" id="IPR029069">
    <property type="entry name" value="HotDog_dom_sf"/>
</dbReference>
<reference evidence="7" key="2">
    <citation type="journal article" date="2023" name="IMA Fungus">
        <title>Comparative genomic study of the Penicillium genus elucidates a diverse pangenome and 15 lateral gene transfer events.</title>
        <authorList>
            <person name="Petersen C."/>
            <person name="Sorensen T."/>
            <person name="Nielsen M.R."/>
            <person name="Sondergaard T.E."/>
            <person name="Sorensen J.L."/>
            <person name="Fitzpatrick D.A."/>
            <person name="Frisvad J.C."/>
            <person name="Nielsen K.L."/>
        </authorList>
    </citation>
    <scope>NUCLEOTIDE SEQUENCE</scope>
    <source>
        <strain evidence="7">IBT 19713</strain>
    </source>
</reference>
<dbReference type="InterPro" id="IPR003703">
    <property type="entry name" value="Acyl_CoA_thio"/>
</dbReference>
<reference evidence="7" key="1">
    <citation type="submission" date="2022-11" db="EMBL/GenBank/DDBJ databases">
        <authorList>
            <person name="Petersen C."/>
        </authorList>
    </citation>
    <scope>NUCLEOTIDE SEQUENCE</scope>
    <source>
        <strain evidence="7">IBT 19713</strain>
    </source>
</reference>
<dbReference type="GO" id="GO:0009062">
    <property type="term" value="P:fatty acid catabolic process"/>
    <property type="evidence" value="ECO:0007669"/>
    <property type="project" value="TreeGrafter"/>
</dbReference>
<dbReference type="InterPro" id="IPR049449">
    <property type="entry name" value="TesB_ACOT8-like_N"/>
</dbReference>
<keyword evidence="2" id="KW-0378">Hydrolase</keyword>
<evidence type="ECO:0000313" key="8">
    <source>
        <dbReference type="Proteomes" id="UP001150941"/>
    </source>
</evidence>
<dbReference type="EMBL" id="JAPQKS010000004">
    <property type="protein sequence ID" value="KAJ5232127.1"/>
    <property type="molecule type" value="Genomic_DNA"/>
</dbReference>
<evidence type="ECO:0000256" key="3">
    <source>
        <dbReference type="SAM" id="Coils"/>
    </source>
</evidence>
<dbReference type="RefSeq" id="XP_058330120.1">
    <property type="nucleotide sequence ID" value="XM_058474380.1"/>
</dbReference>
<dbReference type="SUPFAM" id="SSF54637">
    <property type="entry name" value="Thioesterase/thiol ester dehydrase-isomerase"/>
    <property type="match status" value="2"/>
</dbReference>
<name>A0A9W9NYL8_9EURO</name>
<evidence type="ECO:0000259" key="5">
    <source>
        <dbReference type="Pfam" id="PF13622"/>
    </source>
</evidence>
<evidence type="ECO:0000313" key="7">
    <source>
        <dbReference type="EMBL" id="KAJ5232127.1"/>
    </source>
</evidence>
<proteinExistence type="inferred from homology"/>
<feature type="coiled-coil region" evidence="3">
    <location>
        <begin position="230"/>
        <end position="257"/>
    </location>
</feature>
<feature type="region of interest" description="Disordered" evidence="4">
    <location>
        <begin position="1"/>
        <end position="35"/>
    </location>
</feature>
<dbReference type="AlphaFoldDB" id="A0A9W9NYL8"/>
<dbReference type="InterPro" id="IPR049450">
    <property type="entry name" value="ACOT8-like_C"/>
</dbReference>
<dbReference type="GO" id="GO:0047617">
    <property type="term" value="F:fatty acyl-CoA hydrolase activity"/>
    <property type="evidence" value="ECO:0007669"/>
    <property type="project" value="InterPro"/>
</dbReference>
<dbReference type="GeneID" id="83201683"/>
<evidence type="ECO:0000256" key="1">
    <source>
        <dbReference type="ARBA" id="ARBA00006538"/>
    </source>
</evidence>
<dbReference type="PANTHER" id="PTHR11066:SF34">
    <property type="entry name" value="ACYL-COENZYME A THIOESTERASE 8"/>
    <property type="match status" value="1"/>
</dbReference>
<comment type="caution">
    <text evidence="7">The sequence shown here is derived from an EMBL/GenBank/DDBJ whole genome shotgun (WGS) entry which is preliminary data.</text>
</comment>
<dbReference type="CDD" id="cd03445">
    <property type="entry name" value="Thioesterase_II_repeat2"/>
    <property type="match status" value="1"/>
</dbReference>
<dbReference type="CDD" id="cd03444">
    <property type="entry name" value="Thioesterase_II_repeat1"/>
    <property type="match status" value="1"/>
</dbReference>
<dbReference type="GO" id="GO:0006637">
    <property type="term" value="P:acyl-CoA metabolic process"/>
    <property type="evidence" value="ECO:0007669"/>
    <property type="project" value="InterPro"/>
</dbReference>
<evidence type="ECO:0000256" key="4">
    <source>
        <dbReference type="SAM" id="MobiDB-lite"/>
    </source>
</evidence>
<dbReference type="Proteomes" id="UP001150941">
    <property type="component" value="Unassembled WGS sequence"/>
</dbReference>
<feature type="region of interest" description="Disordered" evidence="4">
    <location>
        <begin position="112"/>
        <end position="132"/>
    </location>
</feature>
<dbReference type="InterPro" id="IPR042171">
    <property type="entry name" value="Acyl-CoA_hotdog"/>
</dbReference>
<protein>
    <submittedName>
        <fullName evidence="7">Acyl-CoA thioesterase</fullName>
    </submittedName>
</protein>
<dbReference type="Gene3D" id="2.40.160.210">
    <property type="entry name" value="Acyl-CoA thioesterase, double hotdog domain"/>
    <property type="match status" value="1"/>
</dbReference>
<evidence type="ECO:0000256" key="2">
    <source>
        <dbReference type="ARBA" id="ARBA00022801"/>
    </source>
</evidence>
<dbReference type="OrthoDB" id="68328at2759"/>
<dbReference type="Pfam" id="PF13622">
    <property type="entry name" value="4HBT_3"/>
    <property type="match status" value="1"/>
</dbReference>
<dbReference type="GO" id="GO:0005782">
    <property type="term" value="C:peroxisomal matrix"/>
    <property type="evidence" value="ECO:0007669"/>
    <property type="project" value="UniProtKB-SubCell"/>
</dbReference>